<keyword evidence="4" id="KW-0378">Hydrolase</keyword>
<keyword evidence="5" id="KW-1185">Reference proteome</keyword>
<dbReference type="InterPro" id="IPR003140">
    <property type="entry name" value="PLipase/COase/thioEstase"/>
</dbReference>
<dbReference type="InterPro" id="IPR050955">
    <property type="entry name" value="Plant_Biomass_Hydrol_Est"/>
</dbReference>
<dbReference type="Gene3D" id="3.40.50.1820">
    <property type="entry name" value="alpha/beta hydrolase"/>
    <property type="match status" value="1"/>
</dbReference>
<evidence type="ECO:0000259" key="3">
    <source>
        <dbReference type="Pfam" id="PF02230"/>
    </source>
</evidence>
<dbReference type="SUPFAM" id="SSF53474">
    <property type="entry name" value="alpha/beta-Hydrolases"/>
    <property type="match status" value="1"/>
</dbReference>
<evidence type="ECO:0000313" key="5">
    <source>
        <dbReference type="Proteomes" id="UP001597369"/>
    </source>
</evidence>
<dbReference type="Pfam" id="PF02230">
    <property type="entry name" value="Abhydrolase_2"/>
    <property type="match status" value="1"/>
</dbReference>
<reference evidence="5" key="1">
    <citation type="journal article" date="2019" name="Int. J. Syst. Evol. Microbiol.">
        <title>The Global Catalogue of Microorganisms (GCM) 10K type strain sequencing project: providing services to taxonomists for standard genome sequencing and annotation.</title>
        <authorList>
            <consortium name="The Broad Institute Genomics Platform"/>
            <consortium name="The Broad Institute Genome Sequencing Center for Infectious Disease"/>
            <person name="Wu L."/>
            <person name="Ma J."/>
        </authorList>
    </citation>
    <scope>NUCLEOTIDE SEQUENCE [LARGE SCALE GENOMIC DNA]</scope>
    <source>
        <strain evidence="5">JCM 16545</strain>
    </source>
</reference>
<dbReference type="GO" id="GO:0016787">
    <property type="term" value="F:hydrolase activity"/>
    <property type="evidence" value="ECO:0007669"/>
    <property type="project" value="UniProtKB-KW"/>
</dbReference>
<keyword evidence="1 2" id="KW-0732">Signal</keyword>
<dbReference type="EMBL" id="JBHUHV010000060">
    <property type="protein sequence ID" value="MFD2069457.1"/>
    <property type="molecule type" value="Genomic_DNA"/>
</dbReference>
<evidence type="ECO:0000256" key="2">
    <source>
        <dbReference type="SAM" id="SignalP"/>
    </source>
</evidence>
<feature type="signal peptide" evidence="2">
    <location>
        <begin position="1"/>
        <end position="19"/>
    </location>
</feature>
<dbReference type="Proteomes" id="UP001597369">
    <property type="component" value="Unassembled WGS sequence"/>
</dbReference>
<dbReference type="RefSeq" id="WP_229962041.1">
    <property type="nucleotide sequence ID" value="NZ_JAJJWI010000018.1"/>
</dbReference>
<dbReference type="PANTHER" id="PTHR43037:SF1">
    <property type="entry name" value="BLL1128 PROTEIN"/>
    <property type="match status" value="1"/>
</dbReference>
<gene>
    <name evidence="4" type="ORF">ACFSKU_21425</name>
</gene>
<name>A0ABW4X490_9BACT</name>
<accession>A0ABW4X490</accession>
<dbReference type="InterPro" id="IPR029058">
    <property type="entry name" value="AB_hydrolase_fold"/>
</dbReference>
<feature type="chain" id="PRO_5046991251" evidence="2">
    <location>
        <begin position="20"/>
        <end position="263"/>
    </location>
</feature>
<evidence type="ECO:0000256" key="1">
    <source>
        <dbReference type="ARBA" id="ARBA00022729"/>
    </source>
</evidence>
<comment type="caution">
    <text evidence="4">The sequence shown here is derived from an EMBL/GenBank/DDBJ whole genome shotgun (WGS) entry which is preliminary data.</text>
</comment>
<organism evidence="4 5">
    <name type="scientific">Pontibacter silvestris</name>
    <dbReference type="NCBI Taxonomy" id="2305183"/>
    <lineage>
        <taxon>Bacteria</taxon>
        <taxon>Pseudomonadati</taxon>
        <taxon>Bacteroidota</taxon>
        <taxon>Cytophagia</taxon>
        <taxon>Cytophagales</taxon>
        <taxon>Hymenobacteraceae</taxon>
        <taxon>Pontibacter</taxon>
    </lineage>
</organism>
<feature type="domain" description="Phospholipase/carboxylesterase/thioesterase" evidence="3">
    <location>
        <begin position="55"/>
        <end position="245"/>
    </location>
</feature>
<proteinExistence type="predicted"/>
<sequence>MKQYLIILLLAVLAFPAQSQSSLDAYERKVFRKGDDSLQYRILYPKNFDPKVQYPLVLILHGAGERGDDNEAQLAYGAKLFLEPENREKYPAIVVFPQCPKDSYWANVNIVTNEDKSRTFNFLKKGKPTKAMNALIGLVNELESTGSINENQEYIGGLSMGGMGTFEMLRRKPDTFVAAFPICGGGHPATAKKFAKRVDLWVFHGEEDSVVPVEKSKIMAEAILKAGGNVKLTLYPGVDHNSWDYAFAEPDLLPWLFSHKKEE</sequence>
<protein>
    <submittedName>
        <fullName evidence="4">Dienelactone hydrolase family protein</fullName>
    </submittedName>
</protein>
<evidence type="ECO:0000313" key="4">
    <source>
        <dbReference type="EMBL" id="MFD2069457.1"/>
    </source>
</evidence>
<dbReference type="PANTHER" id="PTHR43037">
    <property type="entry name" value="UNNAMED PRODUCT-RELATED"/>
    <property type="match status" value="1"/>
</dbReference>